<dbReference type="AlphaFoldDB" id="A0A0L0FV53"/>
<evidence type="ECO:0000313" key="8">
    <source>
        <dbReference type="Proteomes" id="UP000054560"/>
    </source>
</evidence>
<comment type="subcellular location">
    <subcellularLocation>
        <location evidence="1">Membrane</location>
        <topology evidence="1">Multi-pass membrane protein</topology>
    </subcellularLocation>
</comment>
<gene>
    <name evidence="7" type="ORF">SARC_07201</name>
</gene>
<keyword evidence="8" id="KW-1185">Reference proteome</keyword>
<dbReference type="GeneID" id="25907705"/>
<evidence type="ECO:0000256" key="3">
    <source>
        <dbReference type="ARBA" id="ARBA00022692"/>
    </source>
</evidence>
<keyword evidence="4 6" id="KW-1133">Transmembrane helix</keyword>
<sequence length="129" mass="14687">MAVCTYNTLFRIRLFNYFHLTPNHHSDGTSLLFSALCVSRLTPALIFNFLSINQLDGNSNSLVSEETAFTQIMGHMDIVPFIANGFMIFFPVVVVLFALAAFFRVFNRFFYDEDLTTDLIEEGLSVVRV</sequence>
<proteinExistence type="inferred from homology"/>
<name>A0A0L0FV53_9EUKA</name>
<evidence type="ECO:0000256" key="2">
    <source>
        <dbReference type="ARBA" id="ARBA00010487"/>
    </source>
</evidence>
<evidence type="ECO:0000256" key="1">
    <source>
        <dbReference type="ARBA" id="ARBA00004141"/>
    </source>
</evidence>
<keyword evidence="5 6" id="KW-0472">Membrane</keyword>
<dbReference type="OrthoDB" id="203099at2759"/>
<dbReference type="InterPro" id="IPR006876">
    <property type="entry name" value="LMBR1-like_membr_prot"/>
</dbReference>
<dbReference type="RefSeq" id="XP_014154343.1">
    <property type="nucleotide sequence ID" value="XM_014298868.1"/>
</dbReference>
<feature type="transmembrane region" description="Helical" evidence="6">
    <location>
        <begin position="81"/>
        <end position="103"/>
    </location>
</feature>
<dbReference type="InterPro" id="IPR051584">
    <property type="entry name" value="GPCR-associated_LMBR1"/>
</dbReference>
<reference evidence="7 8" key="1">
    <citation type="submission" date="2011-02" db="EMBL/GenBank/DDBJ databases">
        <title>The Genome Sequence of Sphaeroforma arctica JP610.</title>
        <authorList>
            <consortium name="The Broad Institute Genome Sequencing Platform"/>
            <person name="Russ C."/>
            <person name="Cuomo C."/>
            <person name="Young S.K."/>
            <person name="Zeng Q."/>
            <person name="Gargeya S."/>
            <person name="Alvarado L."/>
            <person name="Berlin A."/>
            <person name="Chapman S.B."/>
            <person name="Chen Z."/>
            <person name="Freedman E."/>
            <person name="Gellesch M."/>
            <person name="Goldberg J."/>
            <person name="Griggs A."/>
            <person name="Gujja S."/>
            <person name="Heilman E."/>
            <person name="Heiman D."/>
            <person name="Howarth C."/>
            <person name="Mehta T."/>
            <person name="Neiman D."/>
            <person name="Pearson M."/>
            <person name="Roberts A."/>
            <person name="Saif S."/>
            <person name="Shea T."/>
            <person name="Shenoy N."/>
            <person name="Sisk P."/>
            <person name="Stolte C."/>
            <person name="Sykes S."/>
            <person name="White J."/>
            <person name="Yandava C."/>
            <person name="Burger G."/>
            <person name="Gray M.W."/>
            <person name="Holland P.W.H."/>
            <person name="King N."/>
            <person name="Lang F.B.F."/>
            <person name="Roger A.J."/>
            <person name="Ruiz-Trillo I."/>
            <person name="Haas B."/>
            <person name="Nusbaum C."/>
            <person name="Birren B."/>
        </authorList>
    </citation>
    <scope>NUCLEOTIDE SEQUENCE [LARGE SCALE GENOMIC DNA]</scope>
    <source>
        <strain evidence="7 8">JP610</strain>
    </source>
</reference>
<dbReference type="EMBL" id="KQ242151">
    <property type="protein sequence ID" value="KNC80441.1"/>
    <property type="molecule type" value="Genomic_DNA"/>
</dbReference>
<dbReference type="PANTHER" id="PTHR21355">
    <property type="entry name" value="G-PROTEIN COUPLED RECEPTOR-ASSOCIATED PROTEIN LMBRD2"/>
    <property type="match status" value="1"/>
</dbReference>
<protein>
    <submittedName>
        <fullName evidence="7">Uncharacterized protein</fullName>
    </submittedName>
</protein>
<feature type="non-terminal residue" evidence="7">
    <location>
        <position position="129"/>
    </location>
</feature>
<dbReference type="PANTHER" id="PTHR21355:SF0">
    <property type="entry name" value="G-PROTEIN COUPLED RECEPTOR-ASSOCIATED PROTEIN LMBRD2"/>
    <property type="match status" value="1"/>
</dbReference>
<dbReference type="eggNOG" id="KOG2296">
    <property type="taxonomic scope" value="Eukaryota"/>
</dbReference>
<dbReference type="Pfam" id="PF04791">
    <property type="entry name" value="LMBR1"/>
    <property type="match status" value="1"/>
</dbReference>
<evidence type="ECO:0000256" key="6">
    <source>
        <dbReference type="SAM" id="Phobius"/>
    </source>
</evidence>
<evidence type="ECO:0000313" key="7">
    <source>
        <dbReference type="EMBL" id="KNC80441.1"/>
    </source>
</evidence>
<accession>A0A0L0FV53</accession>
<comment type="similarity">
    <text evidence="2">Belongs to the LIMR family.</text>
</comment>
<keyword evidence="3 6" id="KW-0812">Transmembrane</keyword>
<evidence type="ECO:0000256" key="4">
    <source>
        <dbReference type="ARBA" id="ARBA00022989"/>
    </source>
</evidence>
<dbReference type="Proteomes" id="UP000054560">
    <property type="component" value="Unassembled WGS sequence"/>
</dbReference>
<organism evidence="7 8">
    <name type="scientific">Sphaeroforma arctica JP610</name>
    <dbReference type="NCBI Taxonomy" id="667725"/>
    <lineage>
        <taxon>Eukaryota</taxon>
        <taxon>Ichthyosporea</taxon>
        <taxon>Ichthyophonida</taxon>
        <taxon>Sphaeroforma</taxon>
    </lineage>
</organism>
<dbReference type="GO" id="GO:0016020">
    <property type="term" value="C:membrane"/>
    <property type="evidence" value="ECO:0007669"/>
    <property type="project" value="UniProtKB-SubCell"/>
</dbReference>
<evidence type="ECO:0000256" key="5">
    <source>
        <dbReference type="ARBA" id="ARBA00023136"/>
    </source>
</evidence>